<feature type="compositionally biased region" description="Basic and acidic residues" evidence="4">
    <location>
        <begin position="155"/>
        <end position="176"/>
    </location>
</feature>
<dbReference type="OrthoDB" id="297219at2759"/>
<dbReference type="GO" id="GO:0071013">
    <property type="term" value="C:catalytic step 2 spliceosome"/>
    <property type="evidence" value="ECO:0007669"/>
    <property type="project" value="TreeGrafter"/>
</dbReference>
<evidence type="ECO:0000256" key="2">
    <source>
        <dbReference type="ARBA" id="ARBA00009265"/>
    </source>
</evidence>
<protein>
    <recommendedName>
        <fullName evidence="7">DUF1740-domain-containing protein</fullName>
    </recommendedName>
</protein>
<feature type="compositionally biased region" description="Low complexity" evidence="4">
    <location>
        <begin position="139"/>
        <end position="152"/>
    </location>
</feature>
<dbReference type="EMBL" id="KN847493">
    <property type="protein sequence ID" value="KIW19303.1"/>
    <property type="molecule type" value="Genomic_DNA"/>
</dbReference>
<reference evidence="5 6" key="1">
    <citation type="submission" date="2015-01" db="EMBL/GenBank/DDBJ databases">
        <title>The Genome Sequence of Exophiala spinifera CBS89968.</title>
        <authorList>
            <consortium name="The Broad Institute Genomics Platform"/>
            <person name="Cuomo C."/>
            <person name="de Hoog S."/>
            <person name="Gorbushina A."/>
            <person name="Stielow B."/>
            <person name="Teixiera M."/>
            <person name="Abouelleil A."/>
            <person name="Chapman S.B."/>
            <person name="Priest M."/>
            <person name="Young S.K."/>
            <person name="Wortman J."/>
            <person name="Nusbaum C."/>
            <person name="Birren B."/>
        </authorList>
    </citation>
    <scope>NUCLEOTIDE SEQUENCE [LARGE SCALE GENOMIC DNA]</scope>
    <source>
        <strain evidence="5 6">CBS 89968</strain>
    </source>
</reference>
<evidence type="ECO:0000256" key="1">
    <source>
        <dbReference type="ARBA" id="ARBA00004123"/>
    </source>
</evidence>
<feature type="compositionally biased region" description="Polar residues" evidence="4">
    <location>
        <begin position="11"/>
        <end position="25"/>
    </location>
</feature>
<dbReference type="PANTHER" id="PTHR13471:SF0">
    <property type="entry name" value="NUCLEAR EXOSOME REGULATOR NRDE2"/>
    <property type="match status" value="1"/>
</dbReference>
<evidence type="ECO:0000313" key="5">
    <source>
        <dbReference type="EMBL" id="KIW19303.1"/>
    </source>
</evidence>
<proteinExistence type="inferred from homology"/>
<feature type="compositionally biased region" description="Basic residues" evidence="4">
    <location>
        <begin position="979"/>
        <end position="989"/>
    </location>
</feature>
<dbReference type="VEuPathDB" id="FungiDB:PV08_03597"/>
<dbReference type="PANTHER" id="PTHR13471">
    <property type="entry name" value="TETRATRICOPEPTIDE-LIKE HELICAL"/>
    <property type="match status" value="1"/>
</dbReference>
<dbReference type="HOGENOM" id="CLU_007550_0_0_1"/>
<keyword evidence="6" id="KW-1185">Reference proteome</keyword>
<evidence type="ECO:0000256" key="4">
    <source>
        <dbReference type="SAM" id="MobiDB-lite"/>
    </source>
</evidence>
<organism evidence="5 6">
    <name type="scientific">Exophiala spinifera</name>
    <dbReference type="NCBI Taxonomy" id="91928"/>
    <lineage>
        <taxon>Eukaryota</taxon>
        <taxon>Fungi</taxon>
        <taxon>Dikarya</taxon>
        <taxon>Ascomycota</taxon>
        <taxon>Pezizomycotina</taxon>
        <taxon>Eurotiomycetes</taxon>
        <taxon>Chaetothyriomycetidae</taxon>
        <taxon>Chaetothyriales</taxon>
        <taxon>Herpotrichiellaceae</taxon>
        <taxon>Exophiala</taxon>
    </lineage>
</organism>
<comment type="subcellular location">
    <subcellularLocation>
        <location evidence="1">Nucleus</location>
    </subcellularLocation>
</comment>
<dbReference type="InterPro" id="IPR013633">
    <property type="entry name" value="NRDE-2"/>
</dbReference>
<dbReference type="GO" id="GO:0031048">
    <property type="term" value="P:regulatory ncRNA-mediated heterochromatin formation"/>
    <property type="evidence" value="ECO:0007669"/>
    <property type="project" value="TreeGrafter"/>
</dbReference>
<feature type="region of interest" description="Disordered" evidence="4">
    <location>
        <begin position="72"/>
        <end position="92"/>
    </location>
</feature>
<evidence type="ECO:0000256" key="3">
    <source>
        <dbReference type="ARBA" id="ARBA00023242"/>
    </source>
</evidence>
<gene>
    <name evidence="5" type="ORF">PV08_03597</name>
</gene>
<dbReference type="Pfam" id="PF08424">
    <property type="entry name" value="NRDE-2"/>
    <property type="match status" value="1"/>
</dbReference>
<dbReference type="Proteomes" id="UP000053328">
    <property type="component" value="Unassembled WGS sequence"/>
</dbReference>
<accession>A0A0D2BK56</accession>
<dbReference type="GeneID" id="27330680"/>
<dbReference type="GO" id="GO:1902369">
    <property type="term" value="P:negative regulation of RNA catabolic process"/>
    <property type="evidence" value="ECO:0007669"/>
    <property type="project" value="TreeGrafter"/>
</dbReference>
<feature type="compositionally biased region" description="Basic and acidic residues" evidence="4">
    <location>
        <begin position="1"/>
        <end position="10"/>
    </location>
</feature>
<evidence type="ECO:0000313" key="6">
    <source>
        <dbReference type="Proteomes" id="UP000053328"/>
    </source>
</evidence>
<feature type="region of interest" description="Disordered" evidence="4">
    <location>
        <begin position="936"/>
        <end position="989"/>
    </location>
</feature>
<name>A0A0D2BK56_9EURO</name>
<sequence>MPSHHQEIRHQSTPISSNAKHNASSWFVEDRRGDRRNLEYASPDRYAIPRYYTSGGGALIGLSPNYRIVSKSDTRREVQDVGLDSGRKSRKQSLLSAIPESDDLLIRVPSSPSQNDDLQRDFLRFSDSRPKKRRRLSTDLDGSASSADSSDLSDGEDRQRGKSEHDAFDAFKNDPIHQRHMELSRATTERPEDVNAWLTFIKYQQVSFSARHEYRTHSAATSRSLADIRISLYEQALSNVKDPAGRHALILGLMQEGSKIWDVQKQASQWQPFLDKDSTFDLWILYLNFIQSNAVRFNLDSCLHVYRTCLAKFSSSEDGSFRDSQCIYLLLRLTLLLWQSGFTERAIGLWQAVLEFNLFRPCELATDTLLSEFEQFWSSEVPRIGEDGATGWYSNSHVEPEPKVDKEPPKVGAHDFTAWAHAEIYLEKYASLPARALDDVPDDDPYRILLFSDIQEFIFSTESKRGTELLQDAFLLFLGLPPCHLLREPQKWKEDPFIYTSSLAFSDPDMLTGKKHADTTVVATSLHDVFRTMKSIMASSDLDTIPSSSQRPVHLVPDFVRRGVSQIARVTSNRHAPNENMMEYAIALDAGIDPRSARKQAKSFLKKNPNSLRLYNVYALVENEAGTFGAAEKVWSTALSMQHGLPLPLESRRRDMLGLWRDWIFSYMRQRRFHHARILLSMMTDEPFDFGRFQAQVSNGSAPSAANQVKIERHLRLEYSAHRVSSPGRTLPIIADLLALQKYLNGGFRLGDALDAYRDLLRETETTTVSTTGVDLSMVTEKVHERRAQFVYAHSSIYAQPFRPKEARQVLADSTRLFPNNTTLLTLHHYFLQKSGLVDRLRQWDDTNANGLAVEPRGAGSAVAAPRGGEGGGGVISSSFGVLVELGRPSYAGSTDHSVRAAFKRATTTSSQEATTGPPWCVDTWKSYVTWESTKSADAGGGGGLGDGKDLESAKGVRQAHHRRHADQNDDDDDDGRALQRHHNQQHRRRLTALTDTFYAAIRACPWSKEMHMLAFTDPHLASALGTEGLKRLHESMTDRGLRLRTTVPGA</sequence>
<comment type="similarity">
    <text evidence="2">Belongs to the NRDE2 family.</text>
</comment>
<keyword evidence="3" id="KW-0539">Nucleus</keyword>
<dbReference type="RefSeq" id="XP_016239519.1">
    <property type="nucleotide sequence ID" value="XM_016377949.1"/>
</dbReference>
<dbReference type="AlphaFoldDB" id="A0A0D2BK56"/>
<dbReference type="STRING" id="91928.A0A0D2BK56"/>
<feature type="region of interest" description="Disordered" evidence="4">
    <location>
        <begin position="133"/>
        <end position="176"/>
    </location>
</feature>
<evidence type="ECO:0008006" key="7">
    <source>
        <dbReference type="Google" id="ProtNLM"/>
    </source>
</evidence>
<feature type="region of interest" description="Disordered" evidence="4">
    <location>
        <begin position="1"/>
        <end position="28"/>
    </location>
</feature>